<dbReference type="Pfam" id="PF00583">
    <property type="entry name" value="Acetyltransf_1"/>
    <property type="match status" value="1"/>
</dbReference>
<dbReference type="CDD" id="cd04301">
    <property type="entry name" value="NAT_SF"/>
    <property type="match status" value="1"/>
</dbReference>
<accession>A0AAV3XCH0</accession>
<dbReference type="PANTHER" id="PTHR42791">
    <property type="entry name" value="GNAT FAMILY ACETYLTRANSFERASE"/>
    <property type="match status" value="1"/>
</dbReference>
<gene>
    <name evidence="2" type="ORF">MiSe_18450</name>
</gene>
<dbReference type="PROSITE" id="PS51186">
    <property type="entry name" value="GNAT"/>
    <property type="match status" value="1"/>
</dbReference>
<dbReference type="Gene3D" id="3.40.630.30">
    <property type="match status" value="1"/>
</dbReference>
<dbReference type="Proteomes" id="UP001050975">
    <property type="component" value="Unassembled WGS sequence"/>
</dbReference>
<organism evidence="2 3">
    <name type="scientific">Microseira wollei NIES-4236</name>
    <dbReference type="NCBI Taxonomy" id="2530354"/>
    <lineage>
        <taxon>Bacteria</taxon>
        <taxon>Bacillati</taxon>
        <taxon>Cyanobacteriota</taxon>
        <taxon>Cyanophyceae</taxon>
        <taxon>Oscillatoriophycideae</taxon>
        <taxon>Aerosakkonematales</taxon>
        <taxon>Aerosakkonemataceae</taxon>
        <taxon>Microseira</taxon>
    </lineage>
</organism>
<dbReference type="InterPro" id="IPR016181">
    <property type="entry name" value="Acyl_CoA_acyltransferase"/>
</dbReference>
<evidence type="ECO:0000259" key="1">
    <source>
        <dbReference type="PROSITE" id="PS51186"/>
    </source>
</evidence>
<feature type="domain" description="N-acetyltransferase" evidence="1">
    <location>
        <begin position="68"/>
        <end position="219"/>
    </location>
</feature>
<protein>
    <submittedName>
        <fullName evidence="2">Acetyltransferase</fullName>
    </submittedName>
</protein>
<dbReference type="InterPro" id="IPR000182">
    <property type="entry name" value="GNAT_dom"/>
</dbReference>
<evidence type="ECO:0000313" key="3">
    <source>
        <dbReference type="Proteomes" id="UP001050975"/>
    </source>
</evidence>
<comment type="caution">
    <text evidence="2">The sequence shown here is derived from an EMBL/GenBank/DDBJ whole genome shotgun (WGS) entry which is preliminary data.</text>
</comment>
<name>A0AAV3XCH0_9CYAN</name>
<keyword evidence="3" id="KW-1185">Reference proteome</keyword>
<dbReference type="SUPFAM" id="SSF55729">
    <property type="entry name" value="Acyl-CoA N-acyltransferases (Nat)"/>
    <property type="match status" value="1"/>
</dbReference>
<dbReference type="AlphaFoldDB" id="A0AAV3XCH0"/>
<dbReference type="PANTHER" id="PTHR42791:SF1">
    <property type="entry name" value="N-ACETYLTRANSFERASE DOMAIN-CONTAINING PROTEIN"/>
    <property type="match status" value="1"/>
</dbReference>
<sequence>MRLTNTLNSWRSGKVINATNDAIRLERSQTEKATEILTNAFYNDPMFRYLIPETEPAKYNALKWFCRMTLDVSQPYNQIYTTAGELKGIAAWMPPGHASISMLQLLQAGLYALPFKLGWQKTGRFMSLFSLIEKRHIEEMPKPHWYLFMLGVAPAYQNQGIGSTLLQPVLKQADSDGLPCYLQTSTESAIRFYKRHGFEVLWQGELPGDSACIWTMKREPV</sequence>
<proteinExistence type="predicted"/>
<dbReference type="InterPro" id="IPR052523">
    <property type="entry name" value="Trichothecene_AcTrans"/>
</dbReference>
<dbReference type="EMBL" id="BLAY01000022">
    <property type="protein sequence ID" value="GET37092.1"/>
    <property type="molecule type" value="Genomic_DNA"/>
</dbReference>
<evidence type="ECO:0000313" key="2">
    <source>
        <dbReference type="EMBL" id="GET37092.1"/>
    </source>
</evidence>
<dbReference type="GO" id="GO:0016747">
    <property type="term" value="F:acyltransferase activity, transferring groups other than amino-acyl groups"/>
    <property type="evidence" value="ECO:0007669"/>
    <property type="project" value="InterPro"/>
</dbReference>
<reference evidence="2" key="1">
    <citation type="submission" date="2019-10" db="EMBL/GenBank/DDBJ databases">
        <title>Draft genome sequece of Microseira wollei NIES-4236.</title>
        <authorList>
            <person name="Yamaguchi H."/>
            <person name="Suzuki S."/>
            <person name="Kawachi M."/>
        </authorList>
    </citation>
    <scope>NUCLEOTIDE SEQUENCE</scope>
    <source>
        <strain evidence="2">NIES-4236</strain>
    </source>
</reference>